<dbReference type="AlphaFoldDB" id="A0A0L8HAP4"/>
<protein>
    <recommendedName>
        <fullName evidence="2">Endonuclease/exonuclease/phosphatase domain-containing protein</fullName>
    </recommendedName>
</protein>
<reference evidence="1" key="1">
    <citation type="submission" date="2015-07" db="EMBL/GenBank/DDBJ databases">
        <title>MeaNS - Measles Nucleotide Surveillance Program.</title>
        <authorList>
            <person name="Tran T."/>
            <person name="Druce J."/>
        </authorList>
    </citation>
    <scope>NUCLEOTIDE SEQUENCE</scope>
    <source>
        <strain evidence="1">UCB-OBI-ISO-001</strain>
        <tissue evidence="1">Gonad</tissue>
    </source>
</reference>
<dbReference type="OrthoDB" id="10055461at2759"/>
<proteinExistence type="predicted"/>
<dbReference type="STRING" id="37653.A0A0L8HAP4"/>
<evidence type="ECO:0000313" key="1">
    <source>
        <dbReference type="EMBL" id="KOF86383.1"/>
    </source>
</evidence>
<sequence length="143" mass="15892">MGKPQEVKKQTGVGFAIQNDLVKHLEFLPVSISERLSLCNCIGKNIYAIIFSYHAPTTNSNEVVKEQFYSQVCSKLRDISIHDQLLFGDFNACVGCDTSISGDIIGRHGVGKTNDYLLLSLCSEYGLLITNTIFQLPNHHKTN</sequence>
<dbReference type="Gene3D" id="3.60.10.10">
    <property type="entry name" value="Endonuclease/exonuclease/phosphatase"/>
    <property type="match status" value="1"/>
</dbReference>
<evidence type="ECO:0008006" key="2">
    <source>
        <dbReference type="Google" id="ProtNLM"/>
    </source>
</evidence>
<organism evidence="1">
    <name type="scientific">Octopus bimaculoides</name>
    <name type="common">California two-spotted octopus</name>
    <dbReference type="NCBI Taxonomy" id="37653"/>
    <lineage>
        <taxon>Eukaryota</taxon>
        <taxon>Metazoa</taxon>
        <taxon>Spiralia</taxon>
        <taxon>Lophotrochozoa</taxon>
        <taxon>Mollusca</taxon>
        <taxon>Cephalopoda</taxon>
        <taxon>Coleoidea</taxon>
        <taxon>Octopodiformes</taxon>
        <taxon>Octopoda</taxon>
        <taxon>Incirrata</taxon>
        <taxon>Octopodidae</taxon>
        <taxon>Octopus</taxon>
    </lineage>
</organism>
<accession>A0A0L8HAP4</accession>
<name>A0A0L8HAP4_OCTBM</name>
<dbReference type="InterPro" id="IPR036691">
    <property type="entry name" value="Endo/exonu/phosph_ase_sf"/>
</dbReference>
<dbReference type="EMBL" id="KQ418660">
    <property type="protein sequence ID" value="KOF86383.1"/>
    <property type="molecule type" value="Genomic_DNA"/>
</dbReference>
<gene>
    <name evidence="1" type="ORF">OCBIM_22018721mg</name>
</gene>